<evidence type="ECO:0000313" key="1">
    <source>
        <dbReference type="EMBL" id="PKI34589.1"/>
    </source>
</evidence>
<comment type="caution">
    <text evidence="1">The sequence shown here is derived from an EMBL/GenBank/DDBJ whole genome shotgun (WGS) entry which is preliminary data.</text>
</comment>
<dbReference type="EMBL" id="PGOL01005815">
    <property type="protein sequence ID" value="PKI34589.1"/>
    <property type="molecule type" value="Genomic_DNA"/>
</dbReference>
<protein>
    <submittedName>
        <fullName evidence="1">Uncharacterized protein</fullName>
    </submittedName>
</protein>
<evidence type="ECO:0000313" key="2">
    <source>
        <dbReference type="Proteomes" id="UP000233551"/>
    </source>
</evidence>
<organism evidence="1 2">
    <name type="scientific">Punica granatum</name>
    <name type="common">Pomegranate</name>
    <dbReference type="NCBI Taxonomy" id="22663"/>
    <lineage>
        <taxon>Eukaryota</taxon>
        <taxon>Viridiplantae</taxon>
        <taxon>Streptophyta</taxon>
        <taxon>Embryophyta</taxon>
        <taxon>Tracheophyta</taxon>
        <taxon>Spermatophyta</taxon>
        <taxon>Magnoliopsida</taxon>
        <taxon>eudicotyledons</taxon>
        <taxon>Gunneridae</taxon>
        <taxon>Pentapetalae</taxon>
        <taxon>rosids</taxon>
        <taxon>malvids</taxon>
        <taxon>Myrtales</taxon>
        <taxon>Lythraceae</taxon>
        <taxon>Punica</taxon>
    </lineage>
</organism>
<name>A0A2I0HS97_PUNGR</name>
<reference evidence="1 2" key="1">
    <citation type="submission" date="2017-11" db="EMBL/GenBank/DDBJ databases">
        <title>De-novo sequencing of pomegranate (Punica granatum L.) genome.</title>
        <authorList>
            <person name="Akparov Z."/>
            <person name="Amiraslanov A."/>
            <person name="Hajiyeva S."/>
            <person name="Abbasov M."/>
            <person name="Kaur K."/>
            <person name="Hamwieh A."/>
            <person name="Solovyev V."/>
            <person name="Salamov A."/>
            <person name="Braich B."/>
            <person name="Kosarev P."/>
            <person name="Mahmoud A."/>
            <person name="Hajiyev E."/>
            <person name="Babayeva S."/>
            <person name="Izzatullayeva V."/>
            <person name="Mammadov A."/>
            <person name="Mammadov A."/>
            <person name="Sharifova S."/>
            <person name="Ojaghi J."/>
            <person name="Eynullazada K."/>
            <person name="Bayramov B."/>
            <person name="Abdulazimova A."/>
            <person name="Shahmuradov I."/>
        </authorList>
    </citation>
    <scope>NUCLEOTIDE SEQUENCE [LARGE SCALE GENOMIC DNA]</scope>
    <source>
        <strain evidence="2">cv. AG2017</strain>
        <tissue evidence="1">Leaf</tissue>
    </source>
</reference>
<proteinExistence type="predicted"/>
<keyword evidence="2" id="KW-1185">Reference proteome</keyword>
<dbReference type="Proteomes" id="UP000233551">
    <property type="component" value="Unassembled WGS sequence"/>
</dbReference>
<gene>
    <name evidence="1" type="ORF">CRG98_045020</name>
</gene>
<sequence length="139" mass="15707">MQASKILCISSLFTNPTSKLVCFSLIIVPTFLITKSFRPKLIGLTQSRINTNACSQLIDAYYRRPLLTCKGSRSSRPLYAPEFNLVGARMREAYATRLGSVYLPKDARQARVRRSRHLLFTTRKSRAVELLGSRSTGYT</sequence>
<accession>A0A2I0HS97</accession>
<dbReference type="AlphaFoldDB" id="A0A2I0HS97"/>